<dbReference type="Proteomes" id="UP000281553">
    <property type="component" value="Unassembled WGS sequence"/>
</dbReference>
<dbReference type="EMBL" id="UYRU01063558">
    <property type="protein sequence ID" value="VDN15766.1"/>
    <property type="molecule type" value="Genomic_DNA"/>
</dbReference>
<sequence>MASEAWSTDVLASDTESVNRGGASIGDGASSTVHSSIPTLPSISVSASAMAASNSAAISHPNASFRPGLHTRCQQTSSPTQRLLTASTGTNSSFQPPSASNRLRRRRRHHHHHHYHQFGDHAHVGGGGLSETAAATKSTTATELFHLQSSRPIPFSQLLQRFVSVYLLT</sequence>
<evidence type="ECO:0000313" key="3">
    <source>
        <dbReference type="Proteomes" id="UP000281553"/>
    </source>
</evidence>
<keyword evidence="3" id="KW-1185">Reference proteome</keyword>
<evidence type="ECO:0000313" key="2">
    <source>
        <dbReference type="EMBL" id="VDN15766.1"/>
    </source>
</evidence>
<feature type="region of interest" description="Disordered" evidence="1">
    <location>
        <begin position="1"/>
        <end position="34"/>
    </location>
</feature>
<name>A0A3P7PCL8_DIBLA</name>
<dbReference type="AlphaFoldDB" id="A0A3P7PCL8"/>
<protein>
    <submittedName>
        <fullName evidence="2">Uncharacterized protein</fullName>
    </submittedName>
</protein>
<reference evidence="2 3" key="1">
    <citation type="submission" date="2018-11" db="EMBL/GenBank/DDBJ databases">
        <authorList>
            <consortium name="Pathogen Informatics"/>
        </authorList>
    </citation>
    <scope>NUCLEOTIDE SEQUENCE [LARGE SCALE GENOMIC DNA]</scope>
</reference>
<gene>
    <name evidence="2" type="ORF">DILT_LOCUS11597</name>
</gene>
<accession>A0A3P7PCL8</accession>
<proteinExistence type="predicted"/>
<organism evidence="2 3">
    <name type="scientific">Dibothriocephalus latus</name>
    <name type="common">Fish tapeworm</name>
    <name type="synonym">Diphyllobothrium latum</name>
    <dbReference type="NCBI Taxonomy" id="60516"/>
    <lineage>
        <taxon>Eukaryota</taxon>
        <taxon>Metazoa</taxon>
        <taxon>Spiralia</taxon>
        <taxon>Lophotrochozoa</taxon>
        <taxon>Platyhelminthes</taxon>
        <taxon>Cestoda</taxon>
        <taxon>Eucestoda</taxon>
        <taxon>Diphyllobothriidea</taxon>
        <taxon>Diphyllobothriidae</taxon>
        <taxon>Dibothriocephalus</taxon>
    </lineage>
</organism>
<feature type="compositionally biased region" description="Basic residues" evidence="1">
    <location>
        <begin position="102"/>
        <end position="116"/>
    </location>
</feature>
<evidence type="ECO:0000256" key="1">
    <source>
        <dbReference type="SAM" id="MobiDB-lite"/>
    </source>
</evidence>
<feature type="region of interest" description="Disordered" evidence="1">
    <location>
        <begin position="61"/>
        <end position="130"/>
    </location>
</feature>
<feature type="compositionally biased region" description="Polar residues" evidence="1">
    <location>
        <begin position="72"/>
        <end position="101"/>
    </location>
</feature>